<dbReference type="RefSeq" id="WP_009196507.1">
    <property type="nucleotide sequence ID" value="NZ_AODQ01000092.1"/>
</dbReference>
<accession>M7MZB7</accession>
<reference evidence="1 2" key="1">
    <citation type="journal article" date="2013" name="Genome Announc.">
        <title>Draft Genome Sequence of Cesiribacter andamanensis Strain AMV16T, Isolated from a Soil Sample from a Mud Volcano in the Andaman Islands, India.</title>
        <authorList>
            <person name="Shivaji S."/>
            <person name="Ara S."/>
            <person name="Begum Z."/>
            <person name="Srinivas T.N."/>
            <person name="Singh A."/>
            <person name="Kumar Pinnaka A."/>
        </authorList>
    </citation>
    <scope>NUCLEOTIDE SEQUENCE [LARGE SCALE GENOMIC DNA]</scope>
    <source>
        <strain evidence="1 2">AMV16</strain>
    </source>
</reference>
<dbReference type="EMBL" id="AODQ01000092">
    <property type="protein sequence ID" value="EMR01763.1"/>
    <property type="molecule type" value="Genomic_DNA"/>
</dbReference>
<dbReference type="STRING" id="1279009.ADICEAN_03122"/>
<gene>
    <name evidence="1" type="ORF">ADICEAN_03122</name>
</gene>
<protein>
    <submittedName>
        <fullName evidence="1">Uncharacterized protein</fullName>
    </submittedName>
</protein>
<keyword evidence="2" id="KW-1185">Reference proteome</keyword>
<evidence type="ECO:0000313" key="2">
    <source>
        <dbReference type="Proteomes" id="UP000011910"/>
    </source>
</evidence>
<proteinExistence type="predicted"/>
<comment type="caution">
    <text evidence="1">The sequence shown here is derived from an EMBL/GenBank/DDBJ whole genome shotgun (WGS) entry which is preliminary data.</text>
</comment>
<dbReference type="Proteomes" id="UP000011910">
    <property type="component" value="Unassembled WGS sequence"/>
</dbReference>
<dbReference type="OrthoDB" id="680899at2"/>
<sequence>MKTINLLSGQYTPAEASDLVLQMLNHTINYYKIKNWSSQVRFNEPDAESMQRLKELQQAKQQLEVGIRQAQEQGQLLTLQSTLILGEQQATPHHQLVPEAECSRAEAC</sequence>
<dbReference type="AlphaFoldDB" id="M7MZB7"/>
<evidence type="ECO:0000313" key="1">
    <source>
        <dbReference type="EMBL" id="EMR01763.1"/>
    </source>
</evidence>
<organism evidence="1 2">
    <name type="scientific">Cesiribacter andamanensis AMV16</name>
    <dbReference type="NCBI Taxonomy" id="1279009"/>
    <lineage>
        <taxon>Bacteria</taxon>
        <taxon>Pseudomonadati</taxon>
        <taxon>Bacteroidota</taxon>
        <taxon>Cytophagia</taxon>
        <taxon>Cytophagales</taxon>
        <taxon>Cesiribacteraceae</taxon>
        <taxon>Cesiribacter</taxon>
    </lineage>
</organism>
<name>M7MZB7_9BACT</name>